<protein>
    <recommendedName>
        <fullName evidence="8">Adenosine deaminase domain-containing protein</fullName>
    </recommendedName>
</protein>
<evidence type="ECO:0000256" key="6">
    <source>
        <dbReference type="ARBA" id="ARBA00023080"/>
    </source>
</evidence>
<comment type="caution">
    <text evidence="9">The sequence shown here is derived from an EMBL/GenBank/DDBJ whole genome shotgun (WGS) entry which is preliminary data.</text>
</comment>
<comment type="cofactor">
    <cofactor evidence="1">
        <name>Zn(2+)</name>
        <dbReference type="ChEBI" id="CHEBI:29105"/>
    </cofactor>
</comment>
<dbReference type="CDD" id="cd00443">
    <property type="entry name" value="ADA_AMPD"/>
    <property type="match status" value="1"/>
</dbReference>
<evidence type="ECO:0000313" key="10">
    <source>
        <dbReference type="Proteomes" id="UP000287144"/>
    </source>
</evidence>
<evidence type="ECO:0000313" key="9">
    <source>
        <dbReference type="EMBL" id="RSM00440.1"/>
    </source>
</evidence>
<dbReference type="GO" id="GO:0009117">
    <property type="term" value="P:nucleotide metabolic process"/>
    <property type="evidence" value="ECO:0007669"/>
    <property type="project" value="UniProtKB-KW"/>
</dbReference>
<dbReference type="AlphaFoldDB" id="A0A428TEF9"/>
<dbReference type="InterPro" id="IPR032466">
    <property type="entry name" value="Metal_Hydrolase"/>
</dbReference>
<accession>A0A428TEF9</accession>
<comment type="similarity">
    <text evidence="2">Belongs to the metallo-dependent hydrolases superfamily. Adenosine and AMP deaminases family.</text>
</comment>
<evidence type="ECO:0000259" key="8">
    <source>
        <dbReference type="Pfam" id="PF00962"/>
    </source>
</evidence>
<evidence type="ECO:0000256" key="7">
    <source>
        <dbReference type="ARBA" id="ARBA00048787"/>
    </source>
</evidence>
<name>A0A428TEF9_9HYPO</name>
<dbReference type="InterPro" id="IPR001365">
    <property type="entry name" value="A_deaminase_dom"/>
</dbReference>
<dbReference type="Pfam" id="PF00962">
    <property type="entry name" value="A_deaminase"/>
    <property type="match status" value="2"/>
</dbReference>
<dbReference type="PANTHER" id="PTHR11409">
    <property type="entry name" value="ADENOSINE DEAMINASE"/>
    <property type="match status" value="1"/>
</dbReference>
<organism evidence="9 10">
    <name type="scientific">Fusarium oligoseptatum</name>
    <dbReference type="NCBI Taxonomy" id="2604345"/>
    <lineage>
        <taxon>Eukaryota</taxon>
        <taxon>Fungi</taxon>
        <taxon>Dikarya</taxon>
        <taxon>Ascomycota</taxon>
        <taxon>Pezizomycotina</taxon>
        <taxon>Sordariomycetes</taxon>
        <taxon>Hypocreomycetidae</taxon>
        <taxon>Hypocreales</taxon>
        <taxon>Nectriaceae</taxon>
        <taxon>Fusarium</taxon>
        <taxon>Fusarium solani species complex</taxon>
    </lineage>
</organism>
<proteinExistence type="inferred from homology"/>
<dbReference type="InterPro" id="IPR006330">
    <property type="entry name" value="Ado/ade_deaminase"/>
</dbReference>
<dbReference type="PANTHER" id="PTHR11409:SF42">
    <property type="entry name" value="ADENOSINE DEAMINASE-LIKE PROTEIN"/>
    <property type="match status" value="1"/>
</dbReference>
<keyword evidence="10" id="KW-1185">Reference proteome</keyword>
<evidence type="ECO:0000256" key="1">
    <source>
        <dbReference type="ARBA" id="ARBA00001947"/>
    </source>
</evidence>
<dbReference type="EMBL" id="NKCK01000094">
    <property type="protein sequence ID" value="RSM00440.1"/>
    <property type="molecule type" value="Genomic_DNA"/>
</dbReference>
<dbReference type="Proteomes" id="UP000287144">
    <property type="component" value="Unassembled WGS sequence"/>
</dbReference>
<dbReference type="GO" id="GO:0006154">
    <property type="term" value="P:adenosine catabolic process"/>
    <property type="evidence" value="ECO:0007669"/>
    <property type="project" value="TreeGrafter"/>
</dbReference>
<evidence type="ECO:0000256" key="2">
    <source>
        <dbReference type="ARBA" id="ARBA00006676"/>
    </source>
</evidence>
<dbReference type="GO" id="GO:0046872">
    <property type="term" value="F:metal ion binding"/>
    <property type="evidence" value="ECO:0007669"/>
    <property type="project" value="UniProtKB-KW"/>
</dbReference>
<sequence>MDFVALPKIELHAHLTGSISRRTLHEIWLRKKAAGDTDLEDPLVVMPDGKHDYNLETFFPLFSSYIYNLITDEESIRYTTTSVLTDFLKDGVCYLELRTTPRATPHISAEQYITILLSTITSFEAKNPQLHTRLILAIDRRHTPEQASSTLAIALKHRADGVVGLDLCGDPTARPGGEIDIFTPVFEEARREGLGITPGRLGHVIWEDEETKKEIARRELCLELCLSCNVSAGMVRGGFEGHHFGHWIDVEGPMISLGTDDVGVFGSPLSNEYRLVAEHFNLDRDDICRLAREAIDGIFGGEKEKERLRRVMWTVWSAVDLVSEK</sequence>
<reference evidence="9 10" key="1">
    <citation type="submission" date="2017-06" db="EMBL/GenBank/DDBJ databases">
        <title>Comparative genomic analysis of Ambrosia Fusariam Clade fungi.</title>
        <authorList>
            <person name="Stajich J.E."/>
            <person name="Carrillo J."/>
            <person name="Kijimoto T."/>
            <person name="Eskalen A."/>
            <person name="O'Donnell K."/>
            <person name="Kasson M."/>
        </authorList>
    </citation>
    <scope>NUCLEOTIDE SEQUENCE [LARGE SCALE GENOMIC DNA]</scope>
    <source>
        <strain evidence="9 10">NRRL62579</strain>
    </source>
</reference>
<keyword evidence="6" id="KW-0546">Nucleotide metabolism</keyword>
<dbReference type="Gene3D" id="3.20.20.140">
    <property type="entry name" value="Metal-dependent hydrolases"/>
    <property type="match status" value="2"/>
</dbReference>
<evidence type="ECO:0000256" key="3">
    <source>
        <dbReference type="ARBA" id="ARBA00022723"/>
    </source>
</evidence>
<feature type="domain" description="Adenosine deaminase" evidence="8">
    <location>
        <begin position="7"/>
        <end position="198"/>
    </location>
</feature>
<evidence type="ECO:0000256" key="4">
    <source>
        <dbReference type="ARBA" id="ARBA00022801"/>
    </source>
</evidence>
<dbReference type="GO" id="GO:0004000">
    <property type="term" value="F:adenosine deaminase activity"/>
    <property type="evidence" value="ECO:0007669"/>
    <property type="project" value="TreeGrafter"/>
</dbReference>
<keyword evidence="3" id="KW-0479">Metal-binding</keyword>
<dbReference type="SUPFAM" id="SSF51556">
    <property type="entry name" value="Metallo-dependent hydrolases"/>
    <property type="match status" value="1"/>
</dbReference>
<evidence type="ECO:0000256" key="5">
    <source>
        <dbReference type="ARBA" id="ARBA00022833"/>
    </source>
</evidence>
<comment type="catalytic activity">
    <reaction evidence="7">
        <text>N(6)-methyl-AMP + H2O + H(+) = IMP + methylamine</text>
        <dbReference type="Rhea" id="RHEA:16001"/>
        <dbReference type="ChEBI" id="CHEBI:15377"/>
        <dbReference type="ChEBI" id="CHEBI:15378"/>
        <dbReference type="ChEBI" id="CHEBI:58053"/>
        <dbReference type="ChEBI" id="CHEBI:59338"/>
        <dbReference type="ChEBI" id="CHEBI:144842"/>
    </reaction>
    <physiologicalReaction direction="left-to-right" evidence="7">
        <dbReference type="Rhea" id="RHEA:16002"/>
    </physiologicalReaction>
</comment>
<keyword evidence="4" id="KW-0378">Hydrolase</keyword>
<feature type="domain" description="Adenosine deaminase" evidence="8">
    <location>
        <begin position="200"/>
        <end position="309"/>
    </location>
</feature>
<dbReference type="STRING" id="1325735.A0A428TEF9"/>
<gene>
    <name evidence="9" type="ORF">CEP52_009161</name>
</gene>
<dbReference type="GO" id="GO:0046103">
    <property type="term" value="P:inosine biosynthetic process"/>
    <property type="evidence" value="ECO:0007669"/>
    <property type="project" value="TreeGrafter"/>
</dbReference>
<keyword evidence="5" id="KW-0862">Zinc</keyword>